<name>A0A5N1J514_9BACT</name>
<dbReference type="AlphaFoldDB" id="A0A5N1J514"/>
<reference evidence="3 4" key="1">
    <citation type="submission" date="2019-09" db="EMBL/GenBank/DDBJ databases">
        <title>Genome sequence of Adhaeribacter sp. M2.</title>
        <authorList>
            <person name="Srinivasan S."/>
        </authorList>
    </citation>
    <scope>NUCLEOTIDE SEQUENCE [LARGE SCALE GENOMIC DNA]</scope>
    <source>
        <strain evidence="3 4">M2</strain>
    </source>
</reference>
<feature type="chain" id="PRO_5025018102" description="Endonuclease/exonuclease/phosphatase domain-containing protein" evidence="1">
    <location>
        <begin position="19"/>
        <end position="347"/>
    </location>
</feature>
<protein>
    <recommendedName>
        <fullName evidence="2">Endonuclease/exonuclease/phosphatase domain-containing protein</fullName>
    </recommendedName>
</protein>
<proteinExistence type="predicted"/>
<dbReference type="PANTHER" id="PTHR42834">
    <property type="entry name" value="ENDONUCLEASE/EXONUCLEASE/PHOSPHATASE FAMILY PROTEIN (AFU_ORTHOLOGUE AFUA_3G09210)"/>
    <property type="match status" value="1"/>
</dbReference>
<dbReference type="GO" id="GO:0003824">
    <property type="term" value="F:catalytic activity"/>
    <property type="evidence" value="ECO:0007669"/>
    <property type="project" value="InterPro"/>
</dbReference>
<keyword evidence="1" id="KW-0732">Signal</keyword>
<keyword evidence="4" id="KW-1185">Reference proteome</keyword>
<comment type="caution">
    <text evidence="3">The sequence shown here is derived from an EMBL/GenBank/DDBJ whole genome shotgun (WGS) entry which is preliminary data.</text>
</comment>
<dbReference type="RefSeq" id="WP_150901927.1">
    <property type="nucleotide sequence ID" value="NZ_VTWT01000001.1"/>
</dbReference>
<dbReference type="SUPFAM" id="SSF56219">
    <property type="entry name" value="DNase I-like"/>
    <property type="match status" value="1"/>
</dbReference>
<evidence type="ECO:0000313" key="3">
    <source>
        <dbReference type="EMBL" id="KAA9345784.1"/>
    </source>
</evidence>
<sequence length="347" mass="38701">MKYPVKFAASLILAAALAGCQKSPTAKSAAQAPKEVSVAFYNLENLFDTEDDPNKDDQEFLPTSDLQWTPERYKKKLANMASVIQNLGDADGPELLGVCEIENRKVLVDLAAQPVLSDRNYEVIHFEGPDERSIDVALLYKADVFKVLEQKAIPVTLPNSKDKTRDILQVKGILAGDTVTVLVNHWPSKRGGAEESDPKRQAVADLVRRTVDAEMIRNPKAKVLLMGDFNDTPDSKAIAETLNAVNNTQPEPARQLYNAFAPFAEQKKGSYNYKGNWDMIDQMMLSKSLLTKKGLHYVPNSATIYQEDRILEQEGKFKGTPFRTYAGKKYLGGYSDHLPIYINLSTR</sequence>
<dbReference type="Proteomes" id="UP000326570">
    <property type="component" value="Unassembled WGS sequence"/>
</dbReference>
<evidence type="ECO:0000259" key="2">
    <source>
        <dbReference type="Pfam" id="PF19580"/>
    </source>
</evidence>
<evidence type="ECO:0000256" key="1">
    <source>
        <dbReference type="SAM" id="SignalP"/>
    </source>
</evidence>
<dbReference type="EMBL" id="VTWT01000001">
    <property type="protein sequence ID" value="KAA9345784.1"/>
    <property type="molecule type" value="Genomic_DNA"/>
</dbReference>
<organism evidence="3 4">
    <name type="scientific">Adhaeribacter soli</name>
    <dbReference type="NCBI Taxonomy" id="2607655"/>
    <lineage>
        <taxon>Bacteria</taxon>
        <taxon>Pseudomonadati</taxon>
        <taxon>Bacteroidota</taxon>
        <taxon>Cytophagia</taxon>
        <taxon>Cytophagales</taxon>
        <taxon>Hymenobacteraceae</taxon>
        <taxon>Adhaeribacter</taxon>
    </lineage>
</organism>
<dbReference type="Gene3D" id="3.60.10.10">
    <property type="entry name" value="Endonuclease/exonuclease/phosphatase"/>
    <property type="match status" value="1"/>
</dbReference>
<dbReference type="InterPro" id="IPR036691">
    <property type="entry name" value="Endo/exonu/phosph_ase_sf"/>
</dbReference>
<feature type="signal peptide" evidence="1">
    <location>
        <begin position="1"/>
        <end position="18"/>
    </location>
</feature>
<dbReference type="PANTHER" id="PTHR42834:SF1">
    <property type="entry name" value="ENDONUCLEASE_EXONUCLEASE_PHOSPHATASE FAMILY PROTEIN (AFU_ORTHOLOGUE AFUA_3G09210)"/>
    <property type="match status" value="1"/>
</dbReference>
<gene>
    <name evidence="3" type="ORF">F0P94_01485</name>
</gene>
<dbReference type="InterPro" id="IPR005135">
    <property type="entry name" value="Endo/exonuclease/phosphatase"/>
</dbReference>
<evidence type="ECO:0000313" key="4">
    <source>
        <dbReference type="Proteomes" id="UP000326570"/>
    </source>
</evidence>
<accession>A0A5N1J514</accession>
<feature type="domain" description="Endonuclease/exonuclease/phosphatase" evidence="2">
    <location>
        <begin position="37"/>
        <end position="344"/>
    </location>
</feature>
<dbReference type="PROSITE" id="PS51257">
    <property type="entry name" value="PROKAR_LIPOPROTEIN"/>
    <property type="match status" value="1"/>
</dbReference>
<dbReference type="Pfam" id="PF19580">
    <property type="entry name" value="Exo_endo_phos_3"/>
    <property type="match status" value="1"/>
</dbReference>